<dbReference type="Proteomes" id="UP000195402">
    <property type="component" value="Unassembled WGS sequence"/>
</dbReference>
<feature type="region of interest" description="Disordered" evidence="4">
    <location>
        <begin position="478"/>
        <end position="518"/>
    </location>
</feature>
<feature type="compositionally biased region" description="Basic and acidic residues" evidence="4">
    <location>
        <begin position="487"/>
        <end position="508"/>
    </location>
</feature>
<dbReference type="SMART" id="SM00744">
    <property type="entry name" value="RINGv"/>
    <property type="match status" value="1"/>
</dbReference>
<feature type="compositionally biased region" description="Polar residues" evidence="4">
    <location>
        <begin position="509"/>
        <end position="518"/>
    </location>
</feature>
<dbReference type="CDD" id="cd16495">
    <property type="entry name" value="RING_CH-C4HC3_MARCH"/>
    <property type="match status" value="1"/>
</dbReference>
<evidence type="ECO:0000313" key="8">
    <source>
        <dbReference type="Proteomes" id="UP000195402"/>
    </source>
</evidence>
<feature type="transmembrane region" description="Helical" evidence="5">
    <location>
        <begin position="412"/>
        <end position="434"/>
    </location>
</feature>
<dbReference type="Gene3D" id="3.30.40.10">
    <property type="entry name" value="Zinc/RING finger domain, C3HC4 (zinc finger)"/>
    <property type="match status" value="1"/>
</dbReference>
<feature type="compositionally biased region" description="Polar residues" evidence="4">
    <location>
        <begin position="88"/>
        <end position="97"/>
    </location>
</feature>
<evidence type="ECO:0000256" key="4">
    <source>
        <dbReference type="SAM" id="MobiDB-lite"/>
    </source>
</evidence>
<dbReference type="FunCoup" id="A0A200QI18">
    <property type="interactions" value="1057"/>
</dbReference>
<dbReference type="OrthoDB" id="435038at2759"/>
<proteinExistence type="predicted"/>
<name>A0A200QI18_MACCD</name>
<gene>
    <name evidence="7" type="ORF">BVC80_1591g60</name>
</gene>
<evidence type="ECO:0000256" key="5">
    <source>
        <dbReference type="SAM" id="Phobius"/>
    </source>
</evidence>
<accession>A0A200QI18</accession>
<dbReference type="InterPro" id="IPR011016">
    <property type="entry name" value="Znf_RING-CH"/>
</dbReference>
<feature type="region of interest" description="Disordered" evidence="4">
    <location>
        <begin position="70"/>
        <end position="105"/>
    </location>
</feature>
<keyword evidence="5" id="KW-0472">Membrane</keyword>
<keyword evidence="8" id="KW-1185">Reference proteome</keyword>
<reference evidence="7 8" key="1">
    <citation type="journal article" date="2017" name="Mol. Plant">
        <title>The Genome of Medicinal Plant Macleaya cordata Provides New Insights into Benzylisoquinoline Alkaloids Metabolism.</title>
        <authorList>
            <person name="Liu X."/>
            <person name="Liu Y."/>
            <person name="Huang P."/>
            <person name="Ma Y."/>
            <person name="Qing Z."/>
            <person name="Tang Q."/>
            <person name="Cao H."/>
            <person name="Cheng P."/>
            <person name="Zheng Y."/>
            <person name="Yuan Z."/>
            <person name="Zhou Y."/>
            <person name="Liu J."/>
            <person name="Tang Z."/>
            <person name="Zhuo Y."/>
            <person name="Zhang Y."/>
            <person name="Yu L."/>
            <person name="Huang J."/>
            <person name="Yang P."/>
            <person name="Peng Q."/>
            <person name="Zhang J."/>
            <person name="Jiang W."/>
            <person name="Zhang Z."/>
            <person name="Lin K."/>
            <person name="Ro D.K."/>
            <person name="Chen X."/>
            <person name="Xiong X."/>
            <person name="Shang Y."/>
            <person name="Huang S."/>
            <person name="Zeng J."/>
        </authorList>
    </citation>
    <scope>NUCLEOTIDE SEQUENCE [LARGE SCALE GENOMIC DNA]</scope>
    <source>
        <strain evidence="8">cv. BLH2017</strain>
        <tissue evidence="7">Root</tissue>
    </source>
</reference>
<organism evidence="7 8">
    <name type="scientific">Macleaya cordata</name>
    <name type="common">Five-seeded plume-poppy</name>
    <name type="synonym">Bocconia cordata</name>
    <dbReference type="NCBI Taxonomy" id="56857"/>
    <lineage>
        <taxon>Eukaryota</taxon>
        <taxon>Viridiplantae</taxon>
        <taxon>Streptophyta</taxon>
        <taxon>Embryophyta</taxon>
        <taxon>Tracheophyta</taxon>
        <taxon>Spermatophyta</taxon>
        <taxon>Magnoliopsida</taxon>
        <taxon>Ranunculales</taxon>
        <taxon>Papaveraceae</taxon>
        <taxon>Papaveroideae</taxon>
        <taxon>Macleaya</taxon>
    </lineage>
</organism>
<dbReference type="EMBL" id="MVGT01002031">
    <property type="protein sequence ID" value="OVA10150.1"/>
    <property type="molecule type" value="Genomic_DNA"/>
</dbReference>
<feature type="domain" description="RING-CH-type" evidence="6">
    <location>
        <begin position="255"/>
        <end position="317"/>
    </location>
</feature>
<feature type="transmembrane region" description="Helical" evidence="5">
    <location>
        <begin position="376"/>
        <end position="400"/>
    </location>
</feature>
<dbReference type="AlphaFoldDB" id="A0A200QI18"/>
<protein>
    <submittedName>
        <fullName evidence="7">Zinc finger protein</fullName>
    </submittedName>
</protein>
<dbReference type="PANTHER" id="PTHR46158:SF1">
    <property type="entry name" value="RING_U-BOX SUPERFAMILY PROTEIN"/>
    <property type="match status" value="1"/>
</dbReference>
<keyword evidence="5" id="KW-1133">Transmembrane helix</keyword>
<feature type="compositionally biased region" description="Polar residues" evidence="4">
    <location>
        <begin position="233"/>
        <end position="246"/>
    </location>
</feature>
<feature type="compositionally biased region" description="Polar residues" evidence="4">
    <location>
        <begin position="17"/>
        <end position="26"/>
    </location>
</feature>
<evidence type="ECO:0000256" key="2">
    <source>
        <dbReference type="ARBA" id="ARBA00022771"/>
    </source>
</evidence>
<dbReference type="PROSITE" id="PS51292">
    <property type="entry name" value="ZF_RING_CH"/>
    <property type="match status" value="1"/>
</dbReference>
<keyword evidence="5" id="KW-0812">Transmembrane</keyword>
<dbReference type="InParanoid" id="A0A200QI18"/>
<feature type="region of interest" description="Disordered" evidence="4">
    <location>
        <begin position="1"/>
        <end position="41"/>
    </location>
</feature>
<dbReference type="PANTHER" id="PTHR46158">
    <property type="entry name" value="OS02G0165000 PROTEIN"/>
    <property type="match status" value="1"/>
</dbReference>
<feature type="transmembrane region" description="Helical" evidence="5">
    <location>
        <begin position="440"/>
        <end position="462"/>
    </location>
</feature>
<keyword evidence="1" id="KW-0479">Metal-binding</keyword>
<feature type="compositionally biased region" description="Basic and acidic residues" evidence="4">
    <location>
        <begin position="1"/>
        <end position="16"/>
    </location>
</feature>
<evidence type="ECO:0000259" key="6">
    <source>
        <dbReference type="PROSITE" id="PS51292"/>
    </source>
</evidence>
<dbReference type="InterPro" id="IPR013083">
    <property type="entry name" value="Znf_RING/FYVE/PHD"/>
</dbReference>
<comment type="caution">
    <text evidence="7">The sequence shown here is derived from an EMBL/GenBank/DDBJ whole genome shotgun (WGS) entry which is preliminary data.</text>
</comment>
<dbReference type="SUPFAM" id="SSF57850">
    <property type="entry name" value="RING/U-box"/>
    <property type="match status" value="1"/>
</dbReference>
<dbReference type="Pfam" id="PF12906">
    <property type="entry name" value="RINGv"/>
    <property type="match status" value="1"/>
</dbReference>
<dbReference type="GO" id="GO:0008270">
    <property type="term" value="F:zinc ion binding"/>
    <property type="evidence" value="ECO:0007669"/>
    <property type="project" value="UniProtKB-KW"/>
</dbReference>
<evidence type="ECO:0000256" key="3">
    <source>
        <dbReference type="ARBA" id="ARBA00022833"/>
    </source>
</evidence>
<keyword evidence="3" id="KW-0862">Zinc</keyword>
<keyword evidence="2" id="KW-0863">Zinc-finger</keyword>
<evidence type="ECO:0000313" key="7">
    <source>
        <dbReference type="EMBL" id="OVA10150.1"/>
    </source>
</evidence>
<dbReference type="OMA" id="VWVYASF"/>
<evidence type="ECO:0000256" key="1">
    <source>
        <dbReference type="ARBA" id="ARBA00022723"/>
    </source>
</evidence>
<feature type="region of interest" description="Disordered" evidence="4">
    <location>
        <begin position="228"/>
        <end position="252"/>
    </location>
</feature>
<sequence>MKAEEESISEVHDEGSCTRTVVLSTQKNEDSTGIIEETPSAQQWRRQNLFLEIPSRTLDDSEDFVRINMPPTPISTPTRAKLPPTPSPSSRTNASPYFSSKGKSSFKSLLPKLSFKHRNSSLDTEKASMLATGAPLAGPHEKTSVARSLSLTKIFTPRMKRTSSLPVTPIAHSNPNSVHGGSMIDPSNSTKNVVKHHISRSLSVPVKARSIRRMDSLGAVYRVIPSTPRVTEGSGTTSNISAAEQSENNDADGEDIAEEEAVCRICLIELGEGGVTLKMECSCKGELALAHQECAVKWFSIKGNKNCDICKQEVQNLPVTLLRVQSVQILNTRANRGQQTVVQRYRQVKDDILVWQDVPVLVIISMLAYFCFLEQLLVAEMGTGAIAISLPFSCILGLLASMTSSTMVERKFVWVYASVQFVLVVLFAHIFYSLLHVQSVLSILLSTFAGFGLAMSGSSIFVEFMRWRRKWVAWSNHRRRSQGTSEPDQRPEEEHPPQRAHADHHETETANPVTAQGS</sequence>